<dbReference type="Proteomes" id="UP000298763">
    <property type="component" value="Chromosome"/>
</dbReference>
<dbReference type="InterPro" id="IPR050832">
    <property type="entry name" value="Bact_Acetyltransf"/>
</dbReference>
<evidence type="ECO:0000256" key="2">
    <source>
        <dbReference type="ARBA" id="ARBA00023315"/>
    </source>
</evidence>
<dbReference type="AlphaFoldDB" id="A0A4P8HM54"/>
<evidence type="ECO:0000313" key="5">
    <source>
        <dbReference type="EMBL" id="QCP09295.1"/>
    </source>
</evidence>
<dbReference type="Proteomes" id="UP000584325">
    <property type="component" value="Unassembled WGS sequence"/>
</dbReference>
<dbReference type="RefSeq" id="WP_137312183.1">
    <property type="nucleotide sequence ID" value="NZ_CP040017.1"/>
</dbReference>
<dbReference type="InterPro" id="IPR016181">
    <property type="entry name" value="Acyl_CoA_acyltransferase"/>
</dbReference>
<keyword evidence="2" id="KW-0012">Acyltransferase</keyword>
<dbReference type="Pfam" id="PF00583">
    <property type="entry name" value="Acetyltransf_1"/>
    <property type="match status" value="1"/>
</dbReference>
<evidence type="ECO:0000313" key="4">
    <source>
        <dbReference type="EMBL" id="MBB3225175.1"/>
    </source>
</evidence>
<evidence type="ECO:0000256" key="1">
    <source>
        <dbReference type="ARBA" id="ARBA00022679"/>
    </source>
</evidence>
<dbReference type="PROSITE" id="PS51186">
    <property type="entry name" value="GNAT"/>
    <property type="match status" value="1"/>
</dbReference>
<evidence type="ECO:0000313" key="6">
    <source>
        <dbReference type="Proteomes" id="UP000298763"/>
    </source>
</evidence>
<dbReference type="EMBL" id="CP040017">
    <property type="protein sequence ID" value="QCP09295.1"/>
    <property type="molecule type" value="Genomic_DNA"/>
</dbReference>
<dbReference type="PANTHER" id="PTHR43877">
    <property type="entry name" value="AMINOALKYLPHOSPHONATE N-ACETYLTRANSFERASE-RELATED-RELATED"/>
    <property type="match status" value="1"/>
</dbReference>
<keyword evidence="1 4" id="KW-0808">Transferase</keyword>
<dbReference type="InterPro" id="IPR000182">
    <property type="entry name" value="GNAT_dom"/>
</dbReference>
<reference evidence="5 6" key="1">
    <citation type="submission" date="2019-05" db="EMBL/GenBank/DDBJ databases">
        <title>Draft Genome Sequences of Six Type Strains of the Genus Massilia.</title>
        <authorList>
            <person name="Miess H."/>
            <person name="Frediansyhah A."/>
            <person name="Gross H."/>
        </authorList>
    </citation>
    <scope>NUCLEOTIDE SEQUENCE [LARGE SCALE GENOMIC DNA]</scope>
    <source>
        <strain evidence="5 6">DSMZ 26121</strain>
    </source>
</reference>
<dbReference type="OrthoDB" id="9799092at2"/>
<protein>
    <submittedName>
        <fullName evidence="5">GNAT family N-acetyltransferase</fullName>
    </submittedName>
    <submittedName>
        <fullName evidence="4">GNAT superfamily N-acetyltransferase</fullName>
    </submittedName>
</protein>
<reference evidence="4 7" key="2">
    <citation type="submission" date="2020-08" db="EMBL/GenBank/DDBJ databases">
        <title>Genomic Encyclopedia of Type Strains, Phase III (KMG-III): the genomes of soil and plant-associated and newly described type strains.</title>
        <authorList>
            <person name="Whitman W."/>
        </authorList>
    </citation>
    <scope>NUCLEOTIDE SEQUENCE [LARGE SCALE GENOMIC DNA]</scope>
    <source>
        <strain evidence="4 7">CECT 7753</strain>
    </source>
</reference>
<sequence>MQSRPAPILMRKDLDAADAAAPPGFPAGVHVVPFDPALHACAAYALLAAAHPDRCEGFDGWWGALSSDAEYDPETFFIAIDGAGDIAALAICWSVPFVKDLVVAPAWRCRGLSAALMRHAFAWFAQRGHRHVGLKVDSDNPYNARALYRRLGMLEVTS</sequence>
<evidence type="ECO:0000259" key="3">
    <source>
        <dbReference type="PROSITE" id="PS51186"/>
    </source>
</evidence>
<organism evidence="4 7">
    <name type="scientific">Pseudoduganella umbonata</name>
    <dbReference type="NCBI Taxonomy" id="864828"/>
    <lineage>
        <taxon>Bacteria</taxon>
        <taxon>Pseudomonadati</taxon>
        <taxon>Pseudomonadota</taxon>
        <taxon>Betaproteobacteria</taxon>
        <taxon>Burkholderiales</taxon>
        <taxon>Oxalobacteraceae</taxon>
        <taxon>Telluria group</taxon>
        <taxon>Pseudoduganella</taxon>
    </lineage>
</organism>
<accession>A0A4P8HM54</accession>
<dbReference type="Gene3D" id="3.40.630.30">
    <property type="match status" value="1"/>
</dbReference>
<dbReference type="CDD" id="cd04301">
    <property type="entry name" value="NAT_SF"/>
    <property type="match status" value="1"/>
</dbReference>
<gene>
    <name evidence="5" type="ORF">FCL38_01745</name>
    <name evidence="4" type="ORF">FHS02_006046</name>
</gene>
<dbReference type="EMBL" id="JACHXS010000017">
    <property type="protein sequence ID" value="MBB3225175.1"/>
    <property type="molecule type" value="Genomic_DNA"/>
</dbReference>
<dbReference type="GO" id="GO:0016747">
    <property type="term" value="F:acyltransferase activity, transferring groups other than amino-acyl groups"/>
    <property type="evidence" value="ECO:0007669"/>
    <property type="project" value="InterPro"/>
</dbReference>
<name>A0A4P8HM54_9BURK</name>
<keyword evidence="6" id="KW-1185">Reference proteome</keyword>
<evidence type="ECO:0000313" key="7">
    <source>
        <dbReference type="Proteomes" id="UP000584325"/>
    </source>
</evidence>
<feature type="domain" description="N-acetyltransferase" evidence="3">
    <location>
        <begin position="29"/>
        <end position="158"/>
    </location>
</feature>
<dbReference type="SUPFAM" id="SSF55729">
    <property type="entry name" value="Acyl-CoA N-acyltransferases (Nat)"/>
    <property type="match status" value="1"/>
</dbReference>
<proteinExistence type="predicted"/>